<dbReference type="EMBL" id="LANJ01000004">
    <property type="protein sequence ID" value="KKC40923.1"/>
    <property type="molecule type" value="Genomic_DNA"/>
</dbReference>
<comment type="caution">
    <text evidence="12">The sequence shown here is derived from an EMBL/GenBank/DDBJ whole genome shotgun (WGS) entry which is preliminary data.</text>
</comment>
<keyword evidence="9" id="KW-1278">Translocase</keyword>
<dbReference type="GO" id="GO:0005524">
    <property type="term" value="F:ATP binding"/>
    <property type="evidence" value="ECO:0007669"/>
    <property type="project" value="UniProtKB-KW"/>
</dbReference>
<dbReference type="SUPFAM" id="SSF52540">
    <property type="entry name" value="P-loop containing nucleoside triphosphate hydrolases"/>
    <property type="match status" value="2"/>
</dbReference>
<keyword evidence="10" id="KW-0472">Membrane</keyword>
<comment type="similarity">
    <text evidence="2">Belongs to the ABC transporter superfamily.</text>
</comment>
<keyword evidence="8" id="KW-0067">ATP-binding</keyword>
<reference evidence="12 13" key="1">
    <citation type="submission" date="2015-03" db="EMBL/GenBank/DDBJ databases">
        <authorList>
            <person name="Lepp D."/>
            <person name="Hassan Y.I."/>
            <person name="Li X.-Z."/>
            <person name="Zhou T."/>
        </authorList>
    </citation>
    <scope>NUCLEOTIDE SEQUENCE [LARGE SCALE GENOMIC DNA]</scope>
    <source>
        <strain evidence="12 13">E84</strain>
    </source>
</reference>
<dbReference type="OrthoDB" id="9805029at2"/>
<keyword evidence="5" id="KW-0762">Sugar transport</keyword>
<dbReference type="InterPro" id="IPR003439">
    <property type="entry name" value="ABC_transporter-like_ATP-bd"/>
</dbReference>
<gene>
    <name evidence="12" type="ORF">WH87_01835</name>
</gene>
<evidence type="ECO:0000256" key="9">
    <source>
        <dbReference type="ARBA" id="ARBA00022967"/>
    </source>
</evidence>
<dbReference type="InterPro" id="IPR027417">
    <property type="entry name" value="P-loop_NTPase"/>
</dbReference>
<evidence type="ECO:0000256" key="10">
    <source>
        <dbReference type="ARBA" id="ARBA00023136"/>
    </source>
</evidence>
<evidence type="ECO:0000256" key="5">
    <source>
        <dbReference type="ARBA" id="ARBA00022597"/>
    </source>
</evidence>
<dbReference type="Gene3D" id="3.40.50.300">
    <property type="entry name" value="P-loop containing nucleotide triphosphate hydrolases"/>
    <property type="match status" value="2"/>
</dbReference>
<dbReference type="GO" id="GO:0016887">
    <property type="term" value="F:ATP hydrolysis activity"/>
    <property type="evidence" value="ECO:0007669"/>
    <property type="project" value="InterPro"/>
</dbReference>
<evidence type="ECO:0000256" key="3">
    <source>
        <dbReference type="ARBA" id="ARBA00022448"/>
    </source>
</evidence>
<keyword evidence="3" id="KW-0813">Transport</keyword>
<evidence type="ECO:0000259" key="11">
    <source>
        <dbReference type="PROSITE" id="PS50893"/>
    </source>
</evidence>
<dbReference type="CDD" id="cd03216">
    <property type="entry name" value="ABC_Carb_Monos_I"/>
    <property type="match status" value="1"/>
</dbReference>
<keyword evidence="4" id="KW-1003">Cell membrane</keyword>
<dbReference type="Proteomes" id="UP000033411">
    <property type="component" value="Unassembled WGS sequence"/>
</dbReference>
<dbReference type="AlphaFoldDB" id="A0A0F5QJP7"/>
<dbReference type="InterPro" id="IPR050107">
    <property type="entry name" value="ABC_carbohydrate_import_ATPase"/>
</dbReference>
<dbReference type="SMART" id="SM00382">
    <property type="entry name" value="AAA"/>
    <property type="match status" value="2"/>
</dbReference>
<comment type="subcellular location">
    <subcellularLocation>
        <location evidence="1">Cell membrane</location>
        <topology evidence="1">Peripheral membrane protein</topology>
    </subcellularLocation>
</comment>
<accession>A0A0F5QJP7</accession>
<evidence type="ECO:0000256" key="8">
    <source>
        <dbReference type="ARBA" id="ARBA00022840"/>
    </source>
</evidence>
<evidence type="ECO:0000313" key="13">
    <source>
        <dbReference type="Proteomes" id="UP000033411"/>
    </source>
</evidence>
<keyword evidence="13" id="KW-1185">Reference proteome</keyword>
<keyword evidence="7" id="KW-0547">Nucleotide-binding</keyword>
<feature type="domain" description="ABC transporter" evidence="11">
    <location>
        <begin position="4"/>
        <end position="241"/>
    </location>
</feature>
<dbReference type="PROSITE" id="PS50893">
    <property type="entry name" value="ABC_TRANSPORTER_2"/>
    <property type="match status" value="2"/>
</dbReference>
<evidence type="ECO:0000256" key="6">
    <source>
        <dbReference type="ARBA" id="ARBA00022737"/>
    </source>
</evidence>
<dbReference type="RefSeq" id="WP_046140078.1">
    <property type="nucleotide sequence ID" value="NZ_LANJ01000004.1"/>
</dbReference>
<keyword evidence="6" id="KW-0677">Repeat</keyword>
<dbReference type="CDD" id="cd03215">
    <property type="entry name" value="ABC_Carb_Monos_II"/>
    <property type="match status" value="1"/>
</dbReference>
<evidence type="ECO:0000256" key="1">
    <source>
        <dbReference type="ARBA" id="ARBA00004202"/>
    </source>
</evidence>
<evidence type="ECO:0000256" key="7">
    <source>
        <dbReference type="ARBA" id="ARBA00022741"/>
    </source>
</evidence>
<dbReference type="PANTHER" id="PTHR43790">
    <property type="entry name" value="CARBOHYDRATE TRANSPORT ATP-BINDING PROTEIN MG119-RELATED"/>
    <property type="match status" value="1"/>
</dbReference>
<dbReference type="PATRIC" id="fig|1293439.3.peg.2732"/>
<dbReference type="FunFam" id="3.40.50.300:FF:000127">
    <property type="entry name" value="Ribose import ATP-binding protein RbsA"/>
    <property type="match status" value="1"/>
</dbReference>
<dbReference type="Pfam" id="PF00005">
    <property type="entry name" value="ABC_tran"/>
    <property type="match status" value="2"/>
</dbReference>
<feature type="domain" description="ABC transporter" evidence="11">
    <location>
        <begin position="252"/>
        <end position="496"/>
    </location>
</feature>
<dbReference type="GO" id="GO:0005886">
    <property type="term" value="C:plasma membrane"/>
    <property type="evidence" value="ECO:0007669"/>
    <property type="project" value="UniProtKB-SubCell"/>
</dbReference>
<dbReference type="PROSITE" id="PS00211">
    <property type="entry name" value="ABC_TRANSPORTER_1"/>
    <property type="match status" value="1"/>
</dbReference>
<dbReference type="STRING" id="1293439.WH87_01835"/>
<proteinExistence type="inferred from homology"/>
<evidence type="ECO:0000256" key="4">
    <source>
        <dbReference type="ARBA" id="ARBA00022475"/>
    </source>
</evidence>
<dbReference type="InterPro" id="IPR003593">
    <property type="entry name" value="AAA+_ATPase"/>
</dbReference>
<evidence type="ECO:0000256" key="2">
    <source>
        <dbReference type="ARBA" id="ARBA00005417"/>
    </source>
</evidence>
<evidence type="ECO:0000313" key="12">
    <source>
        <dbReference type="EMBL" id="KKC40923.1"/>
    </source>
</evidence>
<organism evidence="12 13">
    <name type="scientific">Devosia epidermidihirudinis</name>
    <dbReference type="NCBI Taxonomy" id="1293439"/>
    <lineage>
        <taxon>Bacteria</taxon>
        <taxon>Pseudomonadati</taxon>
        <taxon>Pseudomonadota</taxon>
        <taxon>Alphaproteobacteria</taxon>
        <taxon>Hyphomicrobiales</taxon>
        <taxon>Devosiaceae</taxon>
        <taxon>Devosia</taxon>
    </lineage>
</organism>
<sequence>MARLEVSHIAKSYDGNKAVRDISFSVDAGQVLALCGENGAGKSTLMKMLSGAVIPDEGDIVVGGVAANIARPADAMALGIRTVYQELSLLPHLSVAENLLLGRMPQHLGFVVDWPAANALAQSVLAGFGFEAINPRTLVSELSVAQQQIVEIAKALVADPRILILDEPTAVLSASETDKLFAKVRALAAAGTTVLYISHRLEEIFEIADHVVVLKDGQSVMSGPIGALTQDSLIEAMVGRPLETIFPPRNRTPGHAVLDVAGLTREGDFADINLTLHAGEILGMFGLVGSGRTEIAKSIFGALPAQSGQISLDGQPVRFSSPEDAVRHGLAFITEDRKGDGLALDASVLDNAGLASFDRVSQFGVLNMRERRQLVDEKIAQLSIRPKGVERPVRQLSGGNQQKVVLAKWLLVRGTKLFIFDEPTRGVDIATKVEIYQMIADLAAAGAAVLLISSEMPEVLGLSDRLLVLREGSIVAELAPQDFKMETVFMHAAGIDVPANTTERLH</sequence>
<name>A0A0F5QJP7_9HYPH</name>
<protein>
    <recommendedName>
        <fullName evidence="11">ABC transporter domain-containing protein</fullName>
    </recommendedName>
</protein>
<dbReference type="InterPro" id="IPR017871">
    <property type="entry name" value="ABC_transporter-like_CS"/>
</dbReference>
<dbReference type="PANTHER" id="PTHR43790:SF9">
    <property type="entry name" value="GALACTOFURANOSE TRANSPORTER ATP-BINDING PROTEIN YTFR"/>
    <property type="match status" value="1"/>
</dbReference>